<evidence type="ECO:0000313" key="2">
    <source>
        <dbReference type="Proteomes" id="UP000003020"/>
    </source>
</evidence>
<organism evidence="1 2">
    <name type="scientific">Corynebacterium pseudogenitalium ATCC 33035</name>
    <dbReference type="NCBI Taxonomy" id="525264"/>
    <lineage>
        <taxon>Bacteria</taxon>
        <taxon>Bacillati</taxon>
        <taxon>Actinomycetota</taxon>
        <taxon>Actinomycetes</taxon>
        <taxon>Mycobacteriales</taxon>
        <taxon>Corynebacteriaceae</taxon>
        <taxon>Corynebacterium</taxon>
    </lineage>
</organism>
<comment type="caution">
    <text evidence="1">The sequence shown here is derived from an EMBL/GenBank/DDBJ whole genome shotgun (WGS) entry which is preliminary data.</text>
</comment>
<dbReference type="Proteomes" id="UP000003020">
    <property type="component" value="Unassembled WGS sequence"/>
</dbReference>
<reference evidence="1 2" key="1">
    <citation type="submission" date="2010-08" db="EMBL/GenBank/DDBJ databases">
        <authorList>
            <person name="Muzny D."/>
            <person name="Qin X."/>
            <person name="Buhay C."/>
            <person name="Dugan-Rocha S."/>
            <person name="Ding Y."/>
            <person name="Chen G."/>
            <person name="Hawes A."/>
            <person name="Holder M."/>
            <person name="Jhangiani S."/>
            <person name="Johnson A."/>
            <person name="Khan Z."/>
            <person name="Li Z."/>
            <person name="Liu W."/>
            <person name="Liu X."/>
            <person name="Perez L."/>
            <person name="Shen H."/>
            <person name="Wang Q."/>
            <person name="Watt J."/>
            <person name="Xi L."/>
            <person name="Xin Y."/>
            <person name="Zhou J."/>
            <person name="Deng J."/>
            <person name="Jiang H."/>
            <person name="Liu Y."/>
            <person name="Qu J."/>
            <person name="Song X.-Z."/>
            <person name="Zhang L."/>
            <person name="Villasana D."/>
            <person name="Johnson A."/>
            <person name="Liu J."/>
            <person name="Liyanage D."/>
            <person name="Lorensuhewa L."/>
            <person name="Robinson T."/>
            <person name="Song A."/>
            <person name="Song B.-B."/>
            <person name="Dinh H."/>
            <person name="Thornton R."/>
            <person name="Coyle M."/>
            <person name="Francisco L."/>
            <person name="Jackson L."/>
            <person name="Javaid M."/>
            <person name="Korchina V."/>
            <person name="Kovar C."/>
            <person name="Mata R."/>
            <person name="Mathew T."/>
            <person name="Ngo R."/>
            <person name="Nguyen L."/>
            <person name="Nguyen N."/>
            <person name="Okwuonu G."/>
            <person name="Ongeri F."/>
            <person name="Pham C."/>
            <person name="Simmons D."/>
            <person name="Wilczek-Boney K."/>
            <person name="Hale W."/>
            <person name="Jakkamsetti A."/>
            <person name="Pham P."/>
            <person name="Ruth R."/>
            <person name="San Lucas F."/>
            <person name="Warren J."/>
            <person name="Zhang J."/>
            <person name="Zhao Z."/>
            <person name="Zhou C."/>
            <person name="Zhu D."/>
            <person name="Lee S."/>
            <person name="Bess C."/>
            <person name="Blankenburg K."/>
            <person name="Forbes L."/>
            <person name="Fu Q."/>
            <person name="Gubbala S."/>
            <person name="Hirani K."/>
            <person name="Jayaseelan J.C."/>
            <person name="Lara F."/>
            <person name="Munidasa M."/>
            <person name="Palculict T."/>
            <person name="Patil S."/>
            <person name="Pu L.-L."/>
            <person name="Saada N."/>
            <person name="Tang L."/>
            <person name="Weissenberger G."/>
            <person name="Zhu Y."/>
            <person name="Hemphill L."/>
            <person name="Shang Y."/>
            <person name="Youmans B."/>
            <person name="Ayvaz T."/>
            <person name="Ross M."/>
            <person name="Santibanez J."/>
            <person name="Aqrawi P."/>
            <person name="Gross S."/>
            <person name="Joshi V."/>
            <person name="Fowler G."/>
            <person name="Nazareth L."/>
            <person name="Reid J."/>
            <person name="Worley K."/>
            <person name="Petrosino J."/>
            <person name="Highlander S."/>
            <person name="Gibbs R."/>
        </authorList>
    </citation>
    <scope>NUCLEOTIDE SEQUENCE [LARGE SCALE GENOMIC DNA]</scope>
    <source>
        <strain evidence="1 2">ATCC 33035</strain>
    </source>
</reference>
<dbReference type="EMBL" id="ABYQ02000015">
    <property type="protein sequence ID" value="EFQ79347.1"/>
    <property type="molecule type" value="Genomic_DNA"/>
</dbReference>
<dbReference type="HOGENOM" id="CLU_2933581_0_0_11"/>
<dbReference type="AlphaFoldDB" id="E2S759"/>
<proteinExistence type="predicted"/>
<protein>
    <submittedName>
        <fullName evidence="1">Uncharacterized protein</fullName>
    </submittedName>
</protein>
<accession>E2S759</accession>
<sequence>MSIAPLFKIKPNRAGSFPVFEEISSKPKSALRDLIFYFMRVVGNARIPLAERFLFLGMTI</sequence>
<gene>
    <name evidence="1" type="ORF">HMPREF0305_12361</name>
</gene>
<name>E2S759_9CORY</name>
<keyword evidence="2" id="KW-1185">Reference proteome</keyword>
<evidence type="ECO:0000313" key="1">
    <source>
        <dbReference type="EMBL" id="EFQ79347.1"/>
    </source>
</evidence>